<feature type="coiled-coil region" evidence="1">
    <location>
        <begin position="9"/>
        <end position="43"/>
    </location>
</feature>
<feature type="coiled-coil region" evidence="1">
    <location>
        <begin position="273"/>
        <end position="303"/>
    </location>
</feature>
<evidence type="ECO:0000313" key="3">
    <source>
        <dbReference type="Proteomes" id="UP000782610"/>
    </source>
</evidence>
<proteinExistence type="predicted"/>
<gene>
    <name evidence="2" type="ORF">HY834_05565</name>
</gene>
<name>A0A933L0E7_9HYPH</name>
<sequence length="452" mass="49538">MSLAGPDALRSLEEALRDIRREEDEIARRLARSTELIEKLREQEGDLLLQLAAGRFDPADEAALAAALSVAGHQAREVLKGHGDDLAAVETRLVSLDAEIARASLDRAGLRAEAETYRTELETLAAKVRPELVKDSRYTAQSAEAEELASIAEESLRKTAQADADREHRGRPYRDDPLFMYLWDAGYGTRNYRASSLISFLDGGFAALVGFARARPNFSMLNEIPLRLREHAVKQEELAEAARGELLAIENAAIDAAGGRASRDALARVLAGIEAAERAVVSLQDQRDEAARAQRELAQGSDAAFVSAMDSLSGLLGRGDLRALLSESRAGAGQDATVIEQIDDVRQRANEEDYETRDHKARLKTLAARRRELEDIQYEFKREGFDHPGVVFADERLASDRLNDFLRGGIAATAYWELWRQSRSVASPTGWSIGLGGAGTGMVFGRPRDGRG</sequence>
<keyword evidence="1" id="KW-0175">Coiled coil</keyword>
<evidence type="ECO:0000313" key="2">
    <source>
        <dbReference type="EMBL" id="MBI4921196.1"/>
    </source>
</evidence>
<protein>
    <submittedName>
        <fullName evidence="2">Uncharacterized protein</fullName>
    </submittedName>
</protein>
<accession>A0A933L0E7</accession>
<reference evidence="2" key="1">
    <citation type="submission" date="2020-07" db="EMBL/GenBank/DDBJ databases">
        <title>Huge and variable diversity of episymbiotic CPR bacteria and DPANN archaea in groundwater ecosystems.</title>
        <authorList>
            <person name="He C.Y."/>
            <person name="Keren R."/>
            <person name="Whittaker M."/>
            <person name="Farag I.F."/>
            <person name="Doudna J."/>
            <person name="Cate J.H.D."/>
            <person name="Banfield J.F."/>
        </authorList>
    </citation>
    <scope>NUCLEOTIDE SEQUENCE</scope>
    <source>
        <strain evidence="2">NC_groundwater_1586_Pr3_B-0.1um_66_15</strain>
    </source>
</reference>
<comment type="caution">
    <text evidence="2">The sequence shown here is derived from an EMBL/GenBank/DDBJ whole genome shotgun (WGS) entry which is preliminary data.</text>
</comment>
<dbReference type="AlphaFoldDB" id="A0A933L0E7"/>
<organism evidence="2 3">
    <name type="scientific">Devosia nanyangense</name>
    <dbReference type="NCBI Taxonomy" id="1228055"/>
    <lineage>
        <taxon>Bacteria</taxon>
        <taxon>Pseudomonadati</taxon>
        <taxon>Pseudomonadota</taxon>
        <taxon>Alphaproteobacteria</taxon>
        <taxon>Hyphomicrobiales</taxon>
        <taxon>Devosiaceae</taxon>
        <taxon>Devosia</taxon>
    </lineage>
</organism>
<dbReference type="Proteomes" id="UP000782610">
    <property type="component" value="Unassembled WGS sequence"/>
</dbReference>
<dbReference type="EMBL" id="JACRAF010000017">
    <property type="protein sequence ID" value="MBI4921196.1"/>
    <property type="molecule type" value="Genomic_DNA"/>
</dbReference>
<evidence type="ECO:0000256" key="1">
    <source>
        <dbReference type="SAM" id="Coils"/>
    </source>
</evidence>